<dbReference type="InterPro" id="IPR001173">
    <property type="entry name" value="Glyco_trans_2-like"/>
</dbReference>
<dbReference type="EMBL" id="JACHWX010000002">
    <property type="protein sequence ID" value="MBB3054361.1"/>
    <property type="molecule type" value="Genomic_DNA"/>
</dbReference>
<evidence type="ECO:0000259" key="1">
    <source>
        <dbReference type="Pfam" id="PF00535"/>
    </source>
</evidence>
<dbReference type="Proteomes" id="UP000539265">
    <property type="component" value="Unassembled WGS sequence"/>
</dbReference>
<dbReference type="Pfam" id="PF00535">
    <property type="entry name" value="Glycos_transf_2"/>
    <property type="match status" value="1"/>
</dbReference>
<keyword evidence="3" id="KW-1185">Reference proteome</keyword>
<dbReference type="SUPFAM" id="SSF53448">
    <property type="entry name" value="Nucleotide-diphospho-sugar transferases"/>
    <property type="match status" value="1"/>
</dbReference>
<name>A0A839S8A1_9SPHI</name>
<protein>
    <recommendedName>
        <fullName evidence="1">Glycosyltransferase 2-like domain-containing protein</fullName>
    </recommendedName>
</protein>
<dbReference type="RefSeq" id="WP_096357074.1">
    <property type="nucleotide sequence ID" value="NZ_AP017313.1"/>
</dbReference>
<dbReference type="Gene3D" id="3.90.550.10">
    <property type="entry name" value="Spore Coat Polysaccharide Biosynthesis Protein SpsA, Chain A"/>
    <property type="match status" value="1"/>
</dbReference>
<gene>
    <name evidence="2" type="ORF">FHS11_000771</name>
</gene>
<organism evidence="2 3">
    <name type="scientific">Mucilaginibacter gotjawali</name>
    <dbReference type="NCBI Taxonomy" id="1550579"/>
    <lineage>
        <taxon>Bacteria</taxon>
        <taxon>Pseudomonadati</taxon>
        <taxon>Bacteroidota</taxon>
        <taxon>Sphingobacteriia</taxon>
        <taxon>Sphingobacteriales</taxon>
        <taxon>Sphingobacteriaceae</taxon>
        <taxon>Mucilaginibacter</taxon>
    </lineage>
</organism>
<reference evidence="2" key="1">
    <citation type="submission" date="2020-08" db="EMBL/GenBank/DDBJ databases">
        <title>Genomic Encyclopedia of Type Strains, Phase III (KMG-III): the genomes of soil and plant-associated and newly described type strains.</title>
        <authorList>
            <person name="Whitman W."/>
        </authorList>
    </citation>
    <scope>NUCLEOTIDE SEQUENCE [LARGE SCALE GENOMIC DNA]</scope>
    <source>
        <strain evidence="2">CECT 8628</strain>
    </source>
</reference>
<proteinExistence type="predicted"/>
<dbReference type="AlphaFoldDB" id="A0A839S8A1"/>
<dbReference type="OrthoDB" id="9785375at2"/>
<sequence length="327" mass="37457">MTLAPIIIFTYKRLGTLKQTIGTLKDNPLASKSELFIFSDGPKNENDTNSVNQVRDYIKQIDGFKSVKYVFSETNKGLASSVISGVSDVFKTYNSAIVLEDDLLLTPNFLAFMNQALDTYTSSNKVFSISGYSFSLNPSSKNDDDAYFLNRGWSWGWATWKDRWEQIDWEVKDYPEFEKSIAQKKAFNKGGSDLSAMLHKQMTNKLDSWGIRWLYHQFRINGLTLYPKNSKILNIGFDNQATHTTGSDSRYIPELDTSLKETFKFPDRVEITQHYQNAFQRKMGIASRIKSRIDTAIKHSKRRVADLFSKPYADKTGDANFVEVKKI</sequence>
<comment type="caution">
    <text evidence="2">The sequence shown here is derived from an EMBL/GenBank/DDBJ whole genome shotgun (WGS) entry which is preliminary data.</text>
</comment>
<dbReference type="InterPro" id="IPR029044">
    <property type="entry name" value="Nucleotide-diphossugar_trans"/>
</dbReference>
<accession>A0A839S8A1</accession>
<feature type="domain" description="Glycosyltransferase 2-like" evidence="1">
    <location>
        <begin position="6"/>
        <end position="135"/>
    </location>
</feature>
<evidence type="ECO:0000313" key="2">
    <source>
        <dbReference type="EMBL" id="MBB3054361.1"/>
    </source>
</evidence>
<evidence type="ECO:0000313" key="3">
    <source>
        <dbReference type="Proteomes" id="UP000539265"/>
    </source>
</evidence>